<evidence type="ECO:0000256" key="4">
    <source>
        <dbReference type="ARBA" id="ARBA00023242"/>
    </source>
</evidence>
<dbReference type="SMART" id="SM00353">
    <property type="entry name" value="HLH"/>
    <property type="match status" value="1"/>
</dbReference>
<dbReference type="GO" id="GO:0005634">
    <property type="term" value="C:nucleus"/>
    <property type="evidence" value="ECO:0007669"/>
    <property type="project" value="UniProtKB-SubCell"/>
</dbReference>
<feature type="compositionally biased region" description="Basic and acidic residues" evidence="5">
    <location>
        <begin position="268"/>
        <end position="283"/>
    </location>
</feature>
<dbReference type="Gene3D" id="4.10.280.10">
    <property type="entry name" value="Helix-loop-helix DNA-binding domain"/>
    <property type="match status" value="1"/>
</dbReference>
<protein>
    <submittedName>
        <fullName evidence="7">OLC1v1010871C5</fullName>
    </submittedName>
</protein>
<evidence type="ECO:0000256" key="5">
    <source>
        <dbReference type="SAM" id="MobiDB-lite"/>
    </source>
</evidence>
<name>A0AAV1DSD7_OLDCO</name>
<dbReference type="PANTHER" id="PTHR12565">
    <property type="entry name" value="STEROL REGULATORY ELEMENT-BINDING PROTEIN"/>
    <property type="match status" value="1"/>
</dbReference>
<evidence type="ECO:0000313" key="7">
    <source>
        <dbReference type="EMBL" id="CAI9110786.1"/>
    </source>
</evidence>
<accession>A0AAV1DSD7</accession>
<dbReference type="AlphaFoldDB" id="A0AAV1DSD7"/>
<dbReference type="SUPFAM" id="SSF47459">
    <property type="entry name" value="HLH, helix-loop-helix DNA-binding domain"/>
    <property type="match status" value="1"/>
</dbReference>
<feature type="compositionally biased region" description="Basic and acidic residues" evidence="5">
    <location>
        <begin position="240"/>
        <end position="255"/>
    </location>
</feature>
<dbReference type="Pfam" id="PF00010">
    <property type="entry name" value="HLH"/>
    <property type="match status" value="1"/>
</dbReference>
<feature type="region of interest" description="Disordered" evidence="5">
    <location>
        <begin position="218"/>
        <end position="290"/>
    </location>
</feature>
<evidence type="ECO:0000256" key="3">
    <source>
        <dbReference type="ARBA" id="ARBA00023163"/>
    </source>
</evidence>
<keyword evidence="3" id="KW-0804">Transcription</keyword>
<keyword evidence="2" id="KW-0805">Transcription regulation</keyword>
<keyword evidence="4" id="KW-0539">Nucleus</keyword>
<keyword evidence="8" id="KW-1185">Reference proteome</keyword>
<feature type="domain" description="BHLH" evidence="6">
    <location>
        <begin position="304"/>
        <end position="354"/>
    </location>
</feature>
<evidence type="ECO:0000256" key="1">
    <source>
        <dbReference type="ARBA" id="ARBA00004123"/>
    </source>
</evidence>
<dbReference type="Proteomes" id="UP001161247">
    <property type="component" value="Chromosome 6"/>
</dbReference>
<dbReference type="FunFam" id="4.10.280.10:FF:000002">
    <property type="entry name" value="Basic helix-loop-helix transcription factor"/>
    <property type="match status" value="1"/>
</dbReference>
<feature type="compositionally biased region" description="Basic residues" evidence="5">
    <location>
        <begin position="226"/>
        <end position="239"/>
    </location>
</feature>
<dbReference type="InterPro" id="IPR036638">
    <property type="entry name" value="HLH_DNA-bd_sf"/>
</dbReference>
<dbReference type="GO" id="GO:0046983">
    <property type="term" value="F:protein dimerization activity"/>
    <property type="evidence" value="ECO:0007669"/>
    <property type="project" value="InterPro"/>
</dbReference>
<gene>
    <name evidence="7" type="ORF">OLC1_LOCUS18360</name>
</gene>
<sequence>MAAGGWSLKKDSPPARTFSHGSYTLSSAAMATGPTACPPYIFHEISLLDPISHLSPFIFFPPLPLYISLHLLSIFFPSKNNTTNHLGPHCHYLRGLLLLASKNSHNFFYSKAKTKGNSIKTIMLRCVPTSSPENFSAEMIGADMSVLERQRALLQRLYQEQQFLNSPSSSSSPSGGNTLMPLFHCQNFMTSSLPIHPSIEDNSQNFGFACSEVTTTTNVSANSSRDHHHQQISTTKKRKAQFEEEGNFKDKRAEGGEAGEVESGITVKMEKENSGRNNSRENSKTTSDVVQKTEYIHVRARRGQATDSHSLAERARREKISKKMKCLQDLVPGCNKVTGKAGMLDEIINYVQSLQKQVEFLSMKLAALNPRLDFNIDNFFAKEIPAYMSGFPTSVTPMEVVHSALVQYNQGQQESSSSGLDLATNNPTHHQMLPQKTATSSMLFPEAYLDSLSSLSQIQQLSNLDSDWQSLFSVGFH</sequence>
<dbReference type="PANTHER" id="PTHR12565:SF184">
    <property type="entry name" value="BHLH TRANSCRIPTION FACTOR"/>
    <property type="match status" value="1"/>
</dbReference>
<dbReference type="CDD" id="cd18919">
    <property type="entry name" value="bHLH_AtBPE_like"/>
    <property type="match status" value="1"/>
</dbReference>
<dbReference type="GO" id="GO:0003700">
    <property type="term" value="F:DNA-binding transcription factor activity"/>
    <property type="evidence" value="ECO:0007669"/>
    <property type="project" value="TreeGrafter"/>
</dbReference>
<dbReference type="InterPro" id="IPR011598">
    <property type="entry name" value="bHLH_dom"/>
</dbReference>
<proteinExistence type="predicted"/>
<dbReference type="PROSITE" id="PS50888">
    <property type="entry name" value="BHLH"/>
    <property type="match status" value="1"/>
</dbReference>
<reference evidence="7" key="1">
    <citation type="submission" date="2023-03" db="EMBL/GenBank/DDBJ databases">
        <authorList>
            <person name="Julca I."/>
        </authorList>
    </citation>
    <scope>NUCLEOTIDE SEQUENCE</scope>
</reference>
<evidence type="ECO:0000313" key="8">
    <source>
        <dbReference type="Proteomes" id="UP001161247"/>
    </source>
</evidence>
<evidence type="ECO:0000256" key="2">
    <source>
        <dbReference type="ARBA" id="ARBA00023015"/>
    </source>
</evidence>
<dbReference type="EMBL" id="OX459123">
    <property type="protein sequence ID" value="CAI9110786.1"/>
    <property type="molecule type" value="Genomic_DNA"/>
</dbReference>
<comment type="subcellular location">
    <subcellularLocation>
        <location evidence="1">Nucleus</location>
    </subcellularLocation>
</comment>
<evidence type="ECO:0000259" key="6">
    <source>
        <dbReference type="PROSITE" id="PS50888"/>
    </source>
</evidence>
<organism evidence="7 8">
    <name type="scientific">Oldenlandia corymbosa var. corymbosa</name>
    <dbReference type="NCBI Taxonomy" id="529605"/>
    <lineage>
        <taxon>Eukaryota</taxon>
        <taxon>Viridiplantae</taxon>
        <taxon>Streptophyta</taxon>
        <taxon>Embryophyta</taxon>
        <taxon>Tracheophyta</taxon>
        <taxon>Spermatophyta</taxon>
        <taxon>Magnoliopsida</taxon>
        <taxon>eudicotyledons</taxon>
        <taxon>Gunneridae</taxon>
        <taxon>Pentapetalae</taxon>
        <taxon>asterids</taxon>
        <taxon>lamiids</taxon>
        <taxon>Gentianales</taxon>
        <taxon>Rubiaceae</taxon>
        <taxon>Rubioideae</taxon>
        <taxon>Spermacoceae</taxon>
        <taxon>Hedyotis-Oldenlandia complex</taxon>
        <taxon>Oldenlandia</taxon>
    </lineage>
</organism>
<dbReference type="InterPro" id="IPR024097">
    <property type="entry name" value="bHLH_ZIP_TF"/>
</dbReference>